<dbReference type="AlphaFoldDB" id="A0A7R9LRR6"/>
<name>A0A7R9LRR6_9ACAR</name>
<feature type="transmembrane region" description="Helical" evidence="6">
    <location>
        <begin position="76"/>
        <end position="95"/>
    </location>
</feature>
<feature type="transmembrane region" description="Helical" evidence="6">
    <location>
        <begin position="22"/>
        <end position="45"/>
    </location>
</feature>
<keyword evidence="9" id="KW-1185">Reference proteome</keyword>
<comment type="subcellular location">
    <subcellularLocation>
        <location evidence="1">Cell membrane</location>
        <topology evidence="1">Multi-pass membrane protein</topology>
    </subcellularLocation>
</comment>
<sequence length="160" mass="17719">MSPVSIETPIYGRVELDVSNHFAPSIIIVLAQCLPMVLSALQIIYDRKNTSLERMLVAGVRPMEFYLAHVTQNSSLIIIHALLGMSIGLMGALILSDEVSVAVGLSGLMLPLWIMSGVLWPLESIPTYFRYISDLSPITLPLDGLRSIMFRGWSYTRPTL</sequence>
<evidence type="ECO:0000256" key="3">
    <source>
        <dbReference type="ARBA" id="ARBA00022692"/>
    </source>
</evidence>
<dbReference type="GO" id="GO:0005886">
    <property type="term" value="C:plasma membrane"/>
    <property type="evidence" value="ECO:0007669"/>
    <property type="project" value="UniProtKB-SubCell"/>
</dbReference>
<keyword evidence="5 6" id="KW-0472">Membrane</keyword>
<dbReference type="Proteomes" id="UP000759131">
    <property type="component" value="Unassembled WGS sequence"/>
</dbReference>
<gene>
    <name evidence="8" type="ORF">OSB1V03_LOCUS21084</name>
</gene>
<evidence type="ECO:0000256" key="5">
    <source>
        <dbReference type="ARBA" id="ARBA00023136"/>
    </source>
</evidence>
<feature type="transmembrane region" description="Helical" evidence="6">
    <location>
        <begin position="101"/>
        <end position="122"/>
    </location>
</feature>
<protein>
    <recommendedName>
        <fullName evidence="7">ABC-2 type transporter transmembrane domain-containing protein</fullName>
    </recommendedName>
</protein>
<feature type="domain" description="ABC-2 type transporter transmembrane" evidence="7">
    <location>
        <begin position="76"/>
        <end position="150"/>
    </location>
</feature>
<evidence type="ECO:0000256" key="2">
    <source>
        <dbReference type="ARBA" id="ARBA00022475"/>
    </source>
</evidence>
<evidence type="ECO:0000313" key="8">
    <source>
        <dbReference type="EMBL" id="CAD7646667.1"/>
    </source>
</evidence>
<dbReference type="Pfam" id="PF01061">
    <property type="entry name" value="ABC2_membrane"/>
    <property type="match status" value="1"/>
</dbReference>
<dbReference type="EMBL" id="CAJPIZ010037505">
    <property type="protein sequence ID" value="CAG2121138.1"/>
    <property type="molecule type" value="Genomic_DNA"/>
</dbReference>
<dbReference type="GO" id="GO:0140359">
    <property type="term" value="F:ABC-type transporter activity"/>
    <property type="evidence" value="ECO:0007669"/>
    <property type="project" value="InterPro"/>
</dbReference>
<accession>A0A7R9LRR6</accession>
<dbReference type="PANTHER" id="PTHR30294:SF38">
    <property type="entry name" value="TRANSPORT PERMEASE PROTEIN"/>
    <property type="match status" value="1"/>
</dbReference>
<reference evidence="8" key="1">
    <citation type="submission" date="2020-11" db="EMBL/GenBank/DDBJ databases">
        <authorList>
            <person name="Tran Van P."/>
        </authorList>
    </citation>
    <scope>NUCLEOTIDE SEQUENCE</scope>
</reference>
<feature type="non-terminal residue" evidence="8">
    <location>
        <position position="1"/>
    </location>
</feature>
<evidence type="ECO:0000256" key="1">
    <source>
        <dbReference type="ARBA" id="ARBA00004651"/>
    </source>
</evidence>
<evidence type="ECO:0000313" key="9">
    <source>
        <dbReference type="Proteomes" id="UP000759131"/>
    </source>
</evidence>
<evidence type="ECO:0000259" key="7">
    <source>
        <dbReference type="Pfam" id="PF01061"/>
    </source>
</evidence>
<organism evidence="8">
    <name type="scientific">Medioppia subpectinata</name>
    <dbReference type="NCBI Taxonomy" id="1979941"/>
    <lineage>
        <taxon>Eukaryota</taxon>
        <taxon>Metazoa</taxon>
        <taxon>Ecdysozoa</taxon>
        <taxon>Arthropoda</taxon>
        <taxon>Chelicerata</taxon>
        <taxon>Arachnida</taxon>
        <taxon>Acari</taxon>
        <taxon>Acariformes</taxon>
        <taxon>Sarcoptiformes</taxon>
        <taxon>Oribatida</taxon>
        <taxon>Brachypylina</taxon>
        <taxon>Oppioidea</taxon>
        <taxon>Oppiidae</taxon>
        <taxon>Medioppia</taxon>
    </lineage>
</organism>
<keyword evidence="4 6" id="KW-1133">Transmembrane helix</keyword>
<dbReference type="OrthoDB" id="10255969at2759"/>
<dbReference type="InterPro" id="IPR051449">
    <property type="entry name" value="ABC-2_transporter_component"/>
</dbReference>
<dbReference type="EMBL" id="OC892080">
    <property type="protein sequence ID" value="CAD7646667.1"/>
    <property type="molecule type" value="Genomic_DNA"/>
</dbReference>
<keyword evidence="2" id="KW-1003">Cell membrane</keyword>
<dbReference type="InterPro" id="IPR013525">
    <property type="entry name" value="ABC2_TM"/>
</dbReference>
<proteinExistence type="predicted"/>
<evidence type="ECO:0000256" key="4">
    <source>
        <dbReference type="ARBA" id="ARBA00022989"/>
    </source>
</evidence>
<dbReference type="PANTHER" id="PTHR30294">
    <property type="entry name" value="MEMBRANE COMPONENT OF ABC TRANSPORTER YHHJ-RELATED"/>
    <property type="match status" value="1"/>
</dbReference>
<evidence type="ECO:0000256" key="6">
    <source>
        <dbReference type="SAM" id="Phobius"/>
    </source>
</evidence>
<keyword evidence="3 6" id="KW-0812">Transmembrane</keyword>